<dbReference type="PANTHER" id="PTHR35394">
    <property type="entry name" value="DUF3176 DOMAIN-CONTAINING PROTEIN"/>
    <property type="match status" value="1"/>
</dbReference>
<comment type="caution">
    <text evidence="2">The sequence shown here is derived from an EMBL/GenBank/DDBJ whole genome shotgun (WGS) entry which is preliminary data.</text>
</comment>
<evidence type="ECO:0000313" key="2">
    <source>
        <dbReference type="EMBL" id="OAQ97470.1"/>
    </source>
</evidence>
<keyword evidence="3" id="KW-1185">Reference proteome</keyword>
<feature type="transmembrane region" description="Helical" evidence="1">
    <location>
        <begin position="258"/>
        <end position="281"/>
    </location>
</feature>
<evidence type="ECO:0000256" key="1">
    <source>
        <dbReference type="SAM" id="Phobius"/>
    </source>
</evidence>
<protein>
    <submittedName>
        <fullName evidence="2">Uncharacterized protein</fullName>
    </submittedName>
</protein>
<dbReference type="OrthoDB" id="5242705at2759"/>
<keyword evidence="1" id="KW-1133">Transmembrane helix</keyword>
<accession>A0A179I773</accession>
<reference evidence="2 3" key="1">
    <citation type="submission" date="2016-03" db="EMBL/GenBank/DDBJ databases">
        <title>Fine-scale spatial genetic structure of a fungal parasite of coffee scale insects.</title>
        <authorList>
            <person name="Jackson D."/>
            <person name="Zemenick K.A."/>
            <person name="Malloure B."/>
            <person name="Quandt C.A."/>
            <person name="James T.Y."/>
        </authorList>
    </citation>
    <scope>NUCLEOTIDE SEQUENCE [LARGE SCALE GENOMIC DNA]</scope>
    <source>
        <strain evidence="2 3">UM487</strain>
    </source>
</reference>
<evidence type="ECO:0000313" key="3">
    <source>
        <dbReference type="Proteomes" id="UP000243081"/>
    </source>
</evidence>
<dbReference type="EMBL" id="LUKN01003400">
    <property type="protein sequence ID" value="OAQ97470.1"/>
    <property type="molecule type" value="Genomic_DNA"/>
</dbReference>
<dbReference type="PANTHER" id="PTHR35394:SF5">
    <property type="entry name" value="DUF3176 DOMAIN-CONTAINING PROTEIN"/>
    <property type="match status" value="1"/>
</dbReference>
<proteinExistence type="predicted"/>
<gene>
    <name evidence="2" type="ORF">LLEC1_03317</name>
</gene>
<dbReference type="OMA" id="VAIWKGD"/>
<name>A0A179I773_CORDF</name>
<organism evidence="2 3">
    <name type="scientific">Cordyceps confragosa</name>
    <name type="common">Lecanicillium lecanii</name>
    <dbReference type="NCBI Taxonomy" id="2714763"/>
    <lineage>
        <taxon>Eukaryota</taxon>
        <taxon>Fungi</taxon>
        <taxon>Dikarya</taxon>
        <taxon>Ascomycota</taxon>
        <taxon>Pezizomycotina</taxon>
        <taxon>Sordariomycetes</taxon>
        <taxon>Hypocreomycetidae</taxon>
        <taxon>Hypocreales</taxon>
        <taxon>Cordycipitaceae</taxon>
        <taxon>Akanthomyces</taxon>
    </lineage>
</organism>
<dbReference type="AlphaFoldDB" id="A0A179I773"/>
<dbReference type="Proteomes" id="UP000243081">
    <property type="component" value="Unassembled WGS sequence"/>
</dbReference>
<keyword evidence="1" id="KW-0472">Membrane</keyword>
<keyword evidence="1" id="KW-0812">Transmembrane</keyword>
<sequence>MIANDIPVLIPSCSTGNCTWPIFPTIAVCGDCMPKDIKSECSGEGCAYSVSPNTAIKVPHGEANEAFKVRPIAERQSLKGQGDTAYLSVFEAVAASEHKSKTNSTGFECALWVCMEAYDTSMNDGHLTQNTIVIWNETKLEKGTNAHLEEYVFVNVPEAMNTLEHSRHSVSARAVKAIRSFMDTLTDGWYEDIGGHVNFSSDWVEAMHDARTDMPLWMEGLTLSLSNEFRQNGELKNDRSTKYEGNATKLASFVKVKWFWMIYPPLCLVVSIYYLLATILASVRDDVAIWKGDSMPMLFSCIHPDILQLGSGKMDTHKGLDELGRHGIALAKADSGAWVFEPTVGPEDKRGRLRKAFRVRG</sequence>